<protein>
    <submittedName>
        <fullName evidence="1">60S ribosomal protein L13A</fullName>
    </submittedName>
</protein>
<accession>A0A5A7PII0</accession>
<name>A0A5A7PII0_STRAF</name>
<comment type="caution">
    <text evidence="1">The sequence shown here is derived from an EMBL/GenBank/DDBJ whole genome shotgun (WGS) entry which is preliminary data.</text>
</comment>
<organism evidence="1 2">
    <name type="scientific">Striga asiatica</name>
    <name type="common">Asiatic witchweed</name>
    <name type="synonym">Buchnera asiatica</name>
    <dbReference type="NCBI Taxonomy" id="4170"/>
    <lineage>
        <taxon>Eukaryota</taxon>
        <taxon>Viridiplantae</taxon>
        <taxon>Streptophyta</taxon>
        <taxon>Embryophyta</taxon>
        <taxon>Tracheophyta</taxon>
        <taxon>Spermatophyta</taxon>
        <taxon>Magnoliopsida</taxon>
        <taxon>eudicotyledons</taxon>
        <taxon>Gunneridae</taxon>
        <taxon>Pentapetalae</taxon>
        <taxon>asterids</taxon>
        <taxon>lamiids</taxon>
        <taxon>Lamiales</taxon>
        <taxon>Orobanchaceae</taxon>
        <taxon>Buchnereae</taxon>
        <taxon>Striga</taxon>
    </lineage>
</organism>
<keyword evidence="1" id="KW-0689">Ribosomal protein</keyword>
<proteinExistence type="predicted"/>
<dbReference type="SUPFAM" id="SSF52161">
    <property type="entry name" value="Ribosomal protein L13"/>
    <property type="match status" value="1"/>
</dbReference>
<keyword evidence="1" id="KW-0687">Ribonucleoprotein</keyword>
<dbReference type="GO" id="GO:0005840">
    <property type="term" value="C:ribosome"/>
    <property type="evidence" value="ECO:0007669"/>
    <property type="project" value="UniProtKB-KW"/>
</dbReference>
<dbReference type="EMBL" id="BKCP01004616">
    <property type="protein sequence ID" value="GER32590.1"/>
    <property type="molecule type" value="Genomic_DNA"/>
</dbReference>
<dbReference type="GO" id="GO:0003735">
    <property type="term" value="F:structural constituent of ribosome"/>
    <property type="evidence" value="ECO:0007669"/>
    <property type="project" value="InterPro"/>
</dbReference>
<dbReference type="GO" id="GO:0006412">
    <property type="term" value="P:translation"/>
    <property type="evidence" value="ECO:0007669"/>
    <property type="project" value="InterPro"/>
</dbReference>
<sequence>MVSGSGICSKRVFVDAMHHRLGRLASILAKELLNSRRLWSSDVINSLVVLFSEDEVLEVPSQAKEYQAFSWPHSLPMIPHKTKRGEAALARLKVLRIQVGHKYCLLGKLLSEVGLNNYEIIRVISSFHLLLLHM</sequence>
<dbReference type="AlphaFoldDB" id="A0A5A7PII0"/>
<gene>
    <name evidence="1" type="ORF">STAS_08647</name>
</gene>
<dbReference type="Proteomes" id="UP000325081">
    <property type="component" value="Unassembled WGS sequence"/>
</dbReference>
<evidence type="ECO:0000313" key="2">
    <source>
        <dbReference type="Proteomes" id="UP000325081"/>
    </source>
</evidence>
<keyword evidence="2" id="KW-1185">Reference proteome</keyword>
<dbReference type="InterPro" id="IPR036899">
    <property type="entry name" value="Ribosomal_uL13_sf"/>
</dbReference>
<reference evidence="2" key="1">
    <citation type="journal article" date="2019" name="Curr. Biol.">
        <title>Genome Sequence of Striga asiatica Provides Insight into the Evolution of Plant Parasitism.</title>
        <authorList>
            <person name="Yoshida S."/>
            <person name="Kim S."/>
            <person name="Wafula E.K."/>
            <person name="Tanskanen J."/>
            <person name="Kim Y.M."/>
            <person name="Honaas L."/>
            <person name="Yang Z."/>
            <person name="Spallek T."/>
            <person name="Conn C.E."/>
            <person name="Ichihashi Y."/>
            <person name="Cheong K."/>
            <person name="Cui S."/>
            <person name="Der J.P."/>
            <person name="Gundlach H."/>
            <person name="Jiao Y."/>
            <person name="Hori C."/>
            <person name="Ishida J.K."/>
            <person name="Kasahara H."/>
            <person name="Kiba T."/>
            <person name="Kim M.S."/>
            <person name="Koo N."/>
            <person name="Laohavisit A."/>
            <person name="Lee Y.H."/>
            <person name="Lumba S."/>
            <person name="McCourt P."/>
            <person name="Mortimer J.C."/>
            <person name="Mutuku J.M."/>
            <person name="Nomura T."/>
            <person name="Sasaki-Sekimoto Y."/>
            <person name="Seto Y."/>
            <person name="Wang Y."/>
            <person name="Wakatake T."/>
            <person name="Sakakibara H."/>
            <person name="Demura T."/>
            <person name="Yamaguchi S."/>
            <person name="Yoneyama K."/>
            <person name="Manabe R.I."/>
            <person name="Nelson D.C."/>
            <person name="Schulman A.H."/>
            <person name="Timko M.P."/>
            <person name="dePamphilis C.W."/>
            <person name="Choi D."/>
            <person name="Shirasu K."/>
        </authorList>
    </citation>
    <scope>NUCLEOTIDE SEQUENCE [LARGE SCALE GENOMIC DNA]</scope>
    <source>
        <strain evidence="2">cv. UVA1</strain>
    </source>
</reference>
<dbReference type="OrthoDB" id="1882297at2759"/>
<evidence type="ECO:0000313" key="1">
    <source>
        <dbReference type="EMBL" id="GER32590.1"/>
    </source>
</evidence>